<dbReference type="CDD" id="cd05282">
    <property type="entry name" value="ETR_like"/>
    <property type="match status" value="1"/>
</dbReference>
<dbReference type="Gene3D" id="3.90.180.10">
    <property type="entry name" value="Medium-chain alcohol dehydrogenases, catalytic domain"/>
    <property type="match status" value="1"/>
</dbReference>
<evidence type="ECO:0000256" key="2">
    <source>
        <dbReference type="ARBA" id="ARBA00023002"/>
    </source>
</evidence>
<evidence type="ECO:0000313" key="6">
    <source>
        <dbReference type="Proteomes" id="UP001595755"/>
    </source>
</evidence>
<evidence type="ECO:0000256" key="1">
    <source>
        <dbReference type="ARBA" id="ARBA00022857"/>
    </source>
</evidence>
<evidence type="ECO:0000259" key="4">
    <source>
        <dbReference type="SMART" id="SM00829"/>
    </source>
</evidence>
<dbReference type="InterPro" id="IPR036291">
    <property type="entry name" value="NAD(P)-bd_dom_sf"/>
</dbReference>
<dbReference type="Proteomes" id="UP001595755">
    <property type="component" value="Unassembled WGS sequence"/>
</dbReference>
<dbReference type="SUPFAM" id="SSF50129">
    <property type="entry name" value="GroES-like"/>
    <property type="match status" value="1"/>
</dbReference>
<dbReference type="PANTHER" id="PTHR48106:SF2">
    <property type="entry name" value="ZN2+-BINDING DEHYDROGENASE"/>
    <property type="match status" value="1"/>
</dbReference>
<reference evidence="6" key="1">
    <citation type="journal article" date="2019" name="Int. J. Syst. Evol. Microbiol.">
        <title>The Global Catalogue of Microorganisms (GCM) 10K type strain sequencing project: providing services to taxonomists for standard genome sequencing and annotation.</title>
        <authorList>
            <consortium name="The Broad Institute Genomics Platform"/>
            <consortium name="The Broad Institute Genome Sequencing Center for Infectious Disease"/>
            <person name="Wu L."/>
            <person name="Ma J."/>
        </authorList>
    </citation>
    <scope>NUCLEOTIDE SEQUENCE [LARGE SCALE GENOMIC DNA]</scope>
    <source>
        <strain evidence="6">CGMCC 4.1641</strain>
    </source>
</reference>
<accession>A0ABV8SHH2</accession>
<dbReference type="EMBL" id="JBHSED010000070">
    <property type="protein sequence ID" value="MFC4306988.1"/>
    <property type="molecule type" value="Genomic_DNA"/>
</dbReference>
<dbReference type="SUPFAM" id="SSF51735">
    <property type="entry name" value="NAD(P)-binding Rossmann-fold domains"/>
    <property type="match status" value="1"/>
</dbReference>
<keyword evidence="6" id="KW-1185">Reference proteome</keyword>
<feature type="domain" description="Enoyl reductase (ER)" evidence="4">
    <location>
        <begin position="47"/>
        <end position="362"/>
    </location>
</feature>
<organism evidence="5 6">
    <name type="scientific">Cohnella boryungensis</name>
    <dbReference type="NCBI Taxonomy" id="768479"/>
    <lineage>
        <taxon>Bacteria</taxon>
        <taxon>Bacillati</taxon>
        <taxon>Bacillota</taxon>
        <taxon>Bacilli</taxon>
        <taxon>Bacillales</taxon>
        <taxon>Paenibacillaceae</taxon>
        <taxon>Cohnella</taxon>
    </lineage>
</organism>
<dbReference type="Gene3D" id="3.40.50.720">
    <property type="entry name" value="NAD(P)-binding Rossmann-like Domain"/>
    <property type="match status" value="1"/>
</dbReference>
<dbReference type="Pfam" id="PF00107">
    <property type="entry name" value="ADH_zinc_N"/>
    <property type="match status" value="1"/>
</dbReference>
<dbReference type="SMART" id="SM00829">
    <property type="entry name" value="PKS_ER"/>
    <property type="match status" value="1"/>
</dbReference>
<proteinExistence type="predicted"/>
<sequence length="364" mass="39485">MTTLEARGFNHGRPCADTSIPGRAMRPPHRRTTGLRYTRIHYERFGEPREVLQVADADLEPPGPGEVLVRMSACPINPSDILPIRGAYSHRTALPAVPGFEGVGTVVDTGPGVSGQLIGRRVLPLRGQGTWQQYVKSPAQWLVPVPSSIGDEAAAQLYINPVTAWLVCAEALKLREGDVFLVNACGSSLGRIFAQLAGILHYRLIAVTGDADNAQELLRLGASHVLHSDDIPTMRNYVMELTKGEGAAAAVDSIGGPPGNGLASCLKRQGILLSLGLLSGISLDWGALKQSFDIRLQLFHLRHWNQDVTEPQWHAAFNRILSWVAEGRLAVRAPAARCRLTEIREAVEAAESPDRRSGKVILTF</sequence>
<dbReference type="Pfam" id="PF08240">
    <property type="entry name" value="ADH_N"/>
    <property type="match status" value="1"/>
</dbReference>
<evidence type="ECO:0000256" key="3">
    <source>
        <dbReference type="SAM" id="MobiDB-lite"/>
    </source>
</evidence>
<comment type="caution">
    <text evidence="5">The sequence shown here is derived from an EMBL/GenBank/DDBJ whole genome shotgun (WGS) entry which is preliminary data.</text>
</comment>
<dbReference type="InterPro" id="IPR011032">
    <property type="entry name" value="GroES-like_sf"/>
</dbReference>
<dbReference type="InterPro" id="IPR013154">
    <property type="entry name" value="ADH-like_N"/>
</dbReference>
<keyword evidence="2" id="KW-0560">Oxidoreductase</keyword>
<name>A0ABV8SHH2_9BACL</name>
<dbReference type="InterPro" id="IPR013149">
    <property type="entry name" value="ADH-like_C"/>
</dbReference>
<dbReference type="InterPro" id="IPR020843">
    <property type="entry name" value="ER"/>
</dbReference>
<evidence type="ECO:0000313" key="5">
    <source>
        <dbReference type="EMBL" id="MFC4306988.1"/>
    </source>
</evidence>
<gene>
    <name evidence="5" type="ORF">ACFO1S_26555</name>
</gene>
<keyword evidence="1" id="KW-0521">NADP</keyword>
<dbReference type="PANTHER" id="PTHR48106">
    <property type="entry name" value="QUINONE OXIDOREDUCTASE PIG3-RELATED"/>
    <property type="match status" value="1"/>
</dbReference>
<protein>
    <submittedName>
        <fullName evidence="5">Zinc-dependent alcohol dehydrogenase family protein</fullName>
    </submittedName>
</protein>
<feature type="region of interest" description="Disordered" evidence="3">
    <location>
        <begin position="1"/>
        <end position="30"/>
    </location>
</feature>